<dbReference type="EMBL" id="FNJL01000011">
    <property type="protein sequence ID" value="SDP37808.1"/>
    <property type="molecule type" value="Genomic_DNA"/>
</dbReference>
<keyword evidence="2" id="KW-1185">Reference proteome</keyword>
<organism evidence="1 2">
    <name type="scientific">Paracidovorax cattleyae</name>
    <dbReference type="NCBI Taxonomy" id="80868"/>
    <lineage>
        <taxon>Bacteria</taxon>
        <taxon>Pseudomonadati</taxon>
        <taxon>Pseudomonadota</taxon>
        <taxon>Betaproteobacteria</taxon>
        <taxon>Burkholderiales</taxon>
        <taxon>Comamonadaceae</taxon>
        <taxon>Paracidovorax</taxon>
    </lineage>
</organism>
<dbReference type="Gene3D" id="1.25.40.10">
    <property type="entry name" value="Tetratricopeptide repeat domain"/>
    <property type="match status" value="1"/>
</dbReference>
<gene>
    <name evidence="1" type="ORF">SAMN04489708_111158</name>
</gene>
<dbReference type="AlphaFoldDB" id="A0A1H0S9C2"/>
<dbReference type="InterPro" id="IPR011990">
    <property type="entry name" value="TPR-like_helical_dom_sf"/>
</dbReference>
<name>A0A1H0S9C2_9BURK</name>
<protein>
    <recommendedName>
        <fullName evidence="3">Tetratricopeptide repeat-containing protein</fullName>
    </recommendedName>
</protein>
<evidence type="ECO:0008006" key="3">
    <source>
        <dbReference type="Google" id="ProtNLM"/>
    </source>
</evidence>
<evidence type="ECO:0000313" key="2">
    <source>
        <dbReference type="Proteomes" id="UP000199317"/>
    </source>
</evidence>
<dbReference type="SUPFAM" id="SSF48452">
    <property type="entry name" value="TPR-like"/>
    <property type="match status" value="1"/>
</dbReference>
<accession>A0A1H0S9C2</accession>
<evidence type="ECO:0000313" key="1">
    <source>
        <dbReference type="EMBL" id="SDP37808.1"/>
    </source>
</evidence>
<sequence>MMASDNLEEDGGLELPDDIYEKVTALSEKANDALESDRPSAAIEPLQQALDLLPAPQYEWEAWTWLNGSLGEAYFNLSDFRMARISFLDAMSGPGGQGNPYLLLRVGQSALELGETTQAKQMLAQAHMQEGDELFSDEDPKYLAFLRSNR</sequence>
<dbReference type="RefSeq" id="WP_230681051.1">
    <property type="nucleotide sequence ID" value="NZ_FNJL01000011.1"/>
</dbReference>
<reference evidence="2" key="1">
    <citation type="submission" date="2016-10" db="EMBL/GenBank/DDBJ databases">
        <authorList>
            <person name="Varghese N."/>
            <person name="Submissions S."/>
        </authorList>
    </citation>
    <scope>NUCLEOTIDE SEQUENCE [LARGE SCALE GENOMIC DNA]</scope>
    <source>
        <strain evidence="2">DSM 17101</strain>
    </source>
</reference>
<dbReference type="Proteomes" id="UP000199317">
    <property type="component" value="Unassembled WGS sequence"/>
</dbReference>
<proteinExistence type="predicted"/>